<gene>
    <name evidence="17" type="primary">nnrD</name>
    <name evidence="22" type="ORF">CAMGR0001_0110</name>
</gene>
<organism evidence="22 23">
    <name type="scientific">Campylobacter gracilis RM3268</name>
    <dbReference type="NCBI Taxonomy" id="553220"/>
    <lineage>
        <taxon>Bacteria</taxon>
        <taxon>Pseudomonadati</taxon>
        <taxon>Campylobacterota</taxon>
        <taxon>Epsilonproteobacteria</taxon>
        <taxon>Campylobacterales</taxon>
        <taxon>Campylobacteraceae</taxon>
        <taxon>Campylobacter</taxon>
    </lineage>
</organism>
<dbReference type="STRING" id="824.CGRAC_0077"/>
<dbReference type="InterPro" id="IPR017953">
    <property type="entry name" value="Carbohydrate_kinase_pred_CS"/>
</dbReference>
<comment type="function">
    <text evidence="17">Catalyzes the dehydration of the S-form of NAD(P)HX at the expense of ADP, which is converted to AMP. Together with NAD(P)HX epimerase, which catalyzes the epimerization of the S- and R-forms, the enzyme allows the repair of both epimers of NAD(P)HX, a damaged form of NAD(P)H that is a result of enzymatic or heat-dependent hydration.</text>
</comment>
<evidence type="ECO:0000256" key="14">
    <source>
        <dbReference type="ARBA" id="ARBA00025153"/>
    </source>
</evidence>
<dbReference type="GO" id="GO:0046496">
    <property type="term" value="P:nicotinamide nucleotide metabolic process"/>
    <property type="evidence" value="ECO:0007669"/>
    <property type="project" value="UniProtKB-UniRule"/>
</dbReference>
<feature type="binding site" evidence="17">
    <location>
        <position position="418"/>
    </location>
    <ligand>
        <name>(6S)-NADPHX</name>
        <dbReference type="ChEBI" id="CHEBI:64076"/>
    </ligand>
</feature>
<dbReference type="GO" id="GO:0005524">
    <property type="term" value="F:ATP binding"/>
    <property type="evidence" value="ECO:0007669"/>
    <property type="project" value="UniProtKB-UniRule"/>
</dbReference>
<dbReference type="CDD" id="cd01171">
    <property type="entry name" value="YXKO-related"/>
    <property type="match status" value="1"/>
</dbReference>
<evidence type="ECO:0000256" key="16">
    <source>
        <dbReference type="ARBA" id="ARBA00049209"/>
    </source>
</evidence>
<dbReference type="PANTHER" id="PTHR12592">
    <property type="entry name" value="ATP-DEPENDENT (S)-NAD(P)H-HYDRATE DEHYDRATASE FAMILY MEMBER"/>
    <property type="match status" value="1"/>
</dbReference>
<evidence type="ECO:0000256" key="2">
    <source>
        <dbReference type="ARBA" id="ARBA00000909"/>
    </source>
</evidence>
<dbReference type="GO" id="GO:0052856">
    <property type="term" value="F:NAD(P)HX epimerase activity"/>
    <property type="evidence" value="ECO:0007669"/>
    <property type="project" value="UniProtKB-EC"/>
</dbReference>
<evidence type="ECO:0000256" key="1">
    <source>
        <dbReference type="ARBA" id="ARBA00000013"/>
    </source>
</evidence>
<comment type="similarity">
    <text evidence="17">Belongs to the NnrD/CARKD family.</text>
</comment>
<dbReference type="PROSITE" id="PS51383">
    <property type="entry name" value="YJEF_C_3"/>
    <property type="match status" value="1"/>
</dbReference>
<feature type="domain" description="YjeF N-terminal" evidence="21">
    <location>
        <begin position="8"/>
        <end position="287"/>
    </location>
</feature>
<feature type="region of interest" description="Disordered" evidence="19">
    <location>
        <begin position="122"/>
        <end position="145"/>
    </location>
</feature>
<dbReference type="PANTHER" id="PTHR12592:SF0">
    <property type="entry name" value="ATP-DEPENDENT (S)-NAD(P)H-HYDRATE DEHYDRATASE"/>
    <property type="match status" value="1"/>
</dbReference>
<dbReference type="PROSITE" id="PS01050">
    <property type="entry name" value="YJEF_C_2"/>
    <property type="match status" value="1"/>
</dbReference>
<dbReference type="HAMAP" id="MF_01965">
    <property type="entry name" value="NADHX_dehydratase"/>
    <property type="match status" value="1"/>
</dbReference>
<comment type="catalytic activity">
    <reaction evidence="2 18">
        <text>(6R)-NADPHX = (6S)-NADPHX</text>
        <dbReference type="Rhea" id="RHEA:32227"/>
        <dbReference type="ChEBI" id="CHEBI:64076"/>
        <dbReference type="ChEBI" id="CHEBI:64077"/>
        <dbReference type="EC" id="5.1.99.6"/>
    </reaction>
</comment>
<feature type="binding site" evidence="17">
    <location>
        <position position="490"/>
    </location>
    <ligand>
        <name>(6S)-NADPHX</name>
        <dbReference type="ChEBI" id="CHEBI:64076"/>
    </ligand>
</feature>
<comment type="similarity">
    <text evidence="3 18">In the N-terminal section; belongs to the NnrE/AIBP family.</text>
</comment>
<dbReference type="RefSeq" id="WP_005871584.1">
    <property type="nucleotide sequence ID" value="NZ_ACYG01000025.1"/>
</dbReference>
<dbReference type="SUPFAM" id="SSF53613">
    <property type="entry name" value="Ribokinase-like"/>
    <property type="match status" value="1"/>
</dbReference>
<accession>C8PIC9</accession>
<evidence type="ECO:0000256" key="4">
    <source>
        <dbReference type="ARBA" id="ARBA00009524"/>
    </source>
</evidence>
<comment type="cofactor">
    <cofactor evidence="17">
        <name>Mg(2+)</name>
        <dbReference type="ChEBI" id="CHEBI:18420"/>
    </cofactor>
</comment>
<keyword evidence="9 18" id="KW-0630">Potassium</keyword>
<dbReference type="SUPFAM" id="SSF64153">
    <property type="entry name" value="YjeF N-terminal domain-like"/>
    <property type="match status" value="2"/>
</dbReference>
<dbReference type="Gene3D" id="3.40.1190.20">
    <property type="match status" value="1"/>
</dbReference>
<feature type="binding site" evidence="17">
    <location>
        <position position="328"/>
    </location>
    <ligand>
        <name>(6S)-NADPHX</name>
        <dbReference type="ChEBI" id="CHEBI:64076"/>
    </ligand>
</feature>
<evidence type="ECO:0000256" key="9">
    <source>
        <dbReference type="ARBA" id="ARBA00022958"/>
    </source>
</evidence>
<reference evidence="22 23" key="1">
    <citation type="submission" date="2009-07" db="EMBL/GenBank/DDBJ databases">
        <authorList>
            <person name="Madupu R."/>
            <person name="Sebastian Y."/>
            <person name="Durkin A.S."/>
            <person name="Torralba M."/>
            <person name="Methe B."/>
            <person name="Sutton G.G."/>
            <person name="Strausberg R.L."/>
            <person name="Nelson K.E."/>
        </authorList>
    </citation>
    <scope>NUCLEOTIDE SEQUENCE [LARGE SCALE GENOMIC DNA]</scope>
    <source>
        <strain evidence="22 23">RM3268</strain>
    </source>
</reference>
<evidence type="ECO:0000256" key="7">
    <source>
        <dbReference type="ARBA" id="ARBA00022840"/>
    </source>
</evidence>
<dbReference type="PIRSF" id="PIRSF017184">
    <property type="entry name" value="Nnr"/>
    <property type="match status" value="1"/>
</dbReference>
<comment type="function">
    <text evidence="14 18">Bifunctional enzyme that catalyzes the epimerization of the S- and R-forms of NAD(P)HX and the dehydration of the S-form of NAD(P)HX at the expense of ADP, which is converted to AMP. This allows the repair of both epimers of NAD(P)HX, a damaged form of NAD(P)H that is a result of enzymatic or heat-dependent hydration.</text>
</comment>
<keyword evidence="7 17" id="KW-0067">ATP-binding</keyword>
<dbReference type="Proteomes" id="UP000005709">
    <property type="component" value="Unassembled WGS sequence"/>
</dbReference>
<keyword evidence="11 18" id="KW-0413">Isomerase</keyword>
<evidence type="ECO:0000256" key="15">
    <source>
        <dbReference type="ARBA" id="ARBA00048238"/>
    </source>
</evidence>
<keyword evidence="5 18" id="KW-0479">Metal-binding</keyword>
<keyword evidence="12 17" id="KW-0456">Lyase</keyword>
<evidence type="ECO:0000259" key="21">
    <source>
        <dbReference type="PROSITE" id="PS51385"/>
    </source>
</evidence>
<comment type="caution">
    <text evidence="22">The sequence shown here is derived from an EMBL/GenBank/DDBJ whole genome shotgun (WGS) entry which is preliminary data.</text>
</comment>
<evidence type="ECO:0000256" key="6">
    <source>
        <dbReference type="ARBA" id="ARBA00022741"/>
    </source>
</evidence>
<evidence type="ECO:0000313" key="22">
    <source>
        <dbReference type="EMBL" id="EEV17519.1"/>
    </source>
</evidence>
<dbReference type="EMBL" id="ACYG01000025">
    <property type="protein sequence ID" value="EEV17519.1"/>
    <property type="molecule type" value="Genomic_DNA"/>
</dbReference>
<dbReference type="InterPro" id="IPR029056">
    <property type="entry name" value="Ribokinase-like"/>
</dbReference>
<keyword evidence="6 17" id="KW-0547">Nucleotide-binding</keyword>
<evidence type="ECO:0000256" key="5">
    <source>
        <dbReference type="ARBA" id="ARBA00022723"/>
    </source>
</evidence>
<comment type="catalytic activity">
    <reaction evidence="1 18">
        <text>(6R)-NADHX = (6S)-NADHX</text>
        <dbReference type="Rhea" id="RHEA:32215"/>
        <dbReference type="ChEBI" id="CHEBI:64074"/>
        <dbReference type="ChEBI" id="CHEBI:64075"/>
        <dbReference type="EC" id="5.1.99.6"/>
    </reaction>
</comment>
<sequence>MKKIFFSTAELDARASAKFGLGEQILMENAACKIEGEIRKRLKKGSRILALCGGGNNGADAMAALRKLSGDFSCTALCVLENRSAAGKFQADAARAAGVKLIDISSVKDACEHVEEASSKDACAHESVDGSSLKGTGASEPRGELESLSGADISCDGDKLSAKFEIAGRSGEHGNLGNEYGEPSILHDEIINADCIIDGIFGSGLNKALSSEICEILSLANSSKSLKIAVDIPSGIDKFGRILGGAFCADLTIAMGALKLALFSDGAKDYVGQIKVANLGISRSNFEGRSEYFLLQKSDLKLPLRRKQNTNKGDFGHTYVVSGQMSGAAQMAALAAHAIGSGLVSVVSEGPLNLSPILMQKSSFDAARVVVCGCGLGERKIDLAALRDKSCVIDADLCYESEILSLLNANSNLILTPHPKEFCSLLKIAGIADLSVSELQGRRFELARAWSEKFSGVLVLKGANTLIAQAGITYVCDKGSAALAKGGSGDVLAGLIGGLLAQSYSPLQASICGVLAHALAARAFAKNSYALNPLDLIEEVKWL</sequence>
<feature type="binding site" evidence="17">
    <location>
        <begin position="461"/>
        <end position="465"/>
    </location>
    <ligand>
        <name>AMP</name>
        <dbReference type="ChEBI" id="CHEBI:456215"/>
    </ligand>
</feature>
<evidence type="ECO:0000256" key="12">
    <source>
        <dbReference type="ARBA" id="ARBA00023239"/>
    </source>
</evidence>
<evidence type="ECO:0000256" key="3">
    <source>
        <dbReference type="ARBA" id="ARBA00006001"/>
    </source>
</evidence>
<dbReference type="Pfam" id="PF03853">
    <property type="entry name" value="YjeF_N"/>
    <property type="match status" value="2"/>
</dbReference>
<feature type="domain" description="YjeF C-terminal" evidence="20">
    <location>
        <begin position="295"/>
        <end position="543"/>
    </location>
</feature>
<keyword evidence="10 17" id="KW-0520">NAD</keyword>
<evidence type="ECO:0000256" key="8">
    <source>
        <dbReference type="ARBA" id="ARBA00022857"/>
    </source>
</evidence>
<evidence type="ECO:0000259" key="20">
    <source>
        <dbReference type="PROSITE" id="PS51383"/>
    </source>
</evidence>
<comment type="catalytic activity">
    <reaction evidence="15 17 18">
        <text>(6S)-NADHX + ADP = AMP + phosphate + NADH + H(+)</text>
        <dbReference type="Rhea" id="RHEA:32223"/>
        <dbReference type="ChEBI" id="CHEBI:15378"/>
        <dbReference type="ChEBI" id="CHEBI:43474"/>
        <dbReference type="ChEBI" id="CHEBI:57945"/>
        <dbReference type="ChEBI" id="CHEBI:64074"/>
        <dbReference type="ChEBI" id="CHEBI:456215"/>
        <dbReference type="ChEBI" id="CHEBI:456216"/>
        <dbReference type="EC" id="4.2.1.136"/>
    </reaction>
</comment>
<comment type="cofactor">
    <cofactor evidence="18">
        <name>K(+)</name>
        <dbReference type="ChEBI" id="CHEBI:29103"/>
    </cofactor>
    <text evidence="18">Binds 1 potassium ion per subunit.</text>
</comment>
<dbReference type="InterPro" id="IPR000631">
    <property type="entry name" value="CARKD"/>
</dbReference>
<comment type="similarity">
    <text evidence="4 18">In the C-terminal section; belongs to the NnrD/CARKD family.</text>
</comment>
<feature type="binding site" evidence="17">
    <location>
        <position position="489"/>
    </location>
    <ligand>
        <name>AMP</name>
        <dbReference type="ChEBI" id="CHEBI:456215"/>
    </ligand>
</feature>
<dbReference type="eggNOG" id="COG0063">
    <property type="taxonomic scope" value="Bacteria"/>
</dbReference>
<comment type="subunit">
    <text evidence="17">Homotetramer.</text>
</comment>
<dbReference type="GO" id="GO:0046872">
    <property type="term" value="F:metal ion binding"/>
    <property type="evidence" value="ECO:0007669"/>
    <property type="project" value="UniProtKB-UniRule"/>
</dbReference>
<evidence type="ECO:0000256" key="10">
    <source>
        <dbReference type="ARBA" id="ARBA00023027"/>
    </source>
</evidence>
<protein>
    <recommendedName>
        <fullName evidence="17">ADP-dependent (S)-NAD(P)H-hydrate dehydratase</fullName>
        <ecNumber evidence="17">4.2.1.136</ecNumber>
    </recommendedName>
    <alternativeName>
        <fullName evidence="17">ADP-dependent NAD(P)HX dehydratase</fullName>
    </alternativeName>
</protein>
<dbReference type="InterPro" id="IPR036652">
    <property type="entry name" value="YjeF_N_dom_sf"/>
</dbReference>
<evidence type="ECO:0000256" key="17">
    <source>
        <dbReference type="HAMAP-Rule" id="MF_01965"/>
    </source>
</evidence>
<proteinExistence type="inferred from homology"/>
<keyword evidence="23" id="KW-1185">Reference proteome</keyword>
<comment type="catalytic activity">
    <reaction evidence="16 17 18">
        <text>(6S)-NADPHX + ADP = AMP + phosphate + NADPH + H(+)</text>
        <dbReference type="Rhea" id="RHEA:32235"/>
        <dbReference type="ChEBI" id="CHEBI:15378"/>
        <dbReference type="ChEBI" id="CHEBI:43474"/>
        <dbReference type="ChEBI" id="CHEBI:57783"/>
        <dbReference type="ChEBI" id="CHEBI:64076"/>
        <dbReference type="ChEBI" id="CHEBI:456215"/>
        <dbReference type="ChEBI" id="CHEBI:456216"/>
        <dbReference type="EC" id="4.2.1.136"/>
    </reaction>
</comment>
<dbReference type="OrthoDB" id="9806925at2"/>
<dbReference type="PROSITE" id="PS51385">
    <property type="entry name" value="YJEF_N"/>
    <property type="match status" value="1"/>
</dbReference>
<evidence type="ECO:0000256" key="11">
    <source>
        <dbReference type="ARBA" id="ARBA00023235"/>
    </source>
</evidence>
<evidence type="ECO:0000256" key="18">
    <source>
        <dbReference type="PIRNR" id="PIRNR017184"/>
    </source>
</evidence>
<dbReference type="EC" id="4.2.1.136" evidence="17"/>
<dbReference type="InterPro" id="IPR004443">
    <property type="entry name" value="YjeF_N_dom"/>
</dbReference>
<dbReference type="GO" id="GO:0052855">
    <property type="term" value="F:ADP-dependent NAD(P)H-hydrate dehydratase activity"/>
    <property type="evidence" value="ECO:0007669"/>
    <property type="project" value="UniProtKB-UniRule"/>
</dbReference>
<dbReference type="InterPro" id="IPR030677">
    <property type="entry name" value="Nnr"/>
</dbReference>
<name>C8PIC9_9BACT</name>
<dbReference type="Pfam" id="PF01256">
    <property type="entry name" value="Carb_kinase"/>
    <property type="match status" value="1"/>
</dbReference>
<dbReference type="eggNOG" id="COG0062">
    <property type="taxonomic scope" value="Bacteria"/>
</dbReference>
<dbReference type="Gene3D" id="3.40.50.10260">
    <property type="entry name" value="YjeF N-terminal domain"/>
    <property type="match status" value="1"/>
</dbReference>
<evidence type="ECO:0000256" key="13">
    <source>
        <dbReference type="ARBA" id="ARBA00023268"/>
    </source>
</evidence>
<keyword evidence="13" id="KW-0511">Multifunctional enzyme</keyword>
<feature type="binding site" evidence="17">
    <location>
        <position position="375"/>
    </location>
    <ligand>
        <name>(6S)-NADPHX</name>
        <dbReference type="ChEBI" id="CHEBI:64076"/>
    </ligand>
</feature>
<evidence type="ECO:0000313" key="23">
    <source>
        <dbReference type="Proteomes" id="UP000005709"/>
    </source>
</evidence>
<keyword evidence="8 17" id="KW-0521">NADP</keyword>
<dbReference type="NCBIfam" id="TIGR00196">
    <property type="entry name" value="yjeF_cterm"/>
    <property type="match status" value="1"/>
</dbReference>
<evidence type="ECO:0000256" key="19">
    <source>
        <dbReference type="SAM" id="MobiDB-lite"/>
    </source>
</evidence>
<dbReference type="GO" id="GO:0110051">
    <property type="term" value="P:metabolite repair"/>
    <property type="evidence" value="ECO:0007669"/>
    <property type="project" value="TreeGrafter"/>
</dbReference>
<dbReference type="AlphaFoldDB" id="C8PIC9"/>